<dbReference type="SUPFAM" id="SSF52540">
    <property type="entry name" value="P-loop containing nucleoside triphosphate hydrolases"/>
    <property type="match status" value="2"/>
</dbReference>
<dbReference type="GO" id="GO:0017116">
    <property type="term" value="F:single-stranded DNA helicase activity"/>
    <property type="evidence" value="ECO:0007669"/>
    <property type="project" value="TreeGrafter"/>
</dbReference>
<dbReference type="InterPro" id="IPR003593">
    <property type="entry name" value="AAA+_ATPase"/>
</dbReference>
<dbReference type="InterPro" id="IPR014862">
    <property type="entry name" value="TrwC"/>
</dbReference>
<dbReference type="SMART" id="SM00382">
    <property type="entry name" value="AAA"/>
    <property type="match status" value="1"/>
</dbReference>
<evidence type="ECO:0000256" key="3">
    <source>
        <dbReference type="SAM" id="MobiDB-lite"/>
    </source>
</evidence>
<dbReference type="PANTHER" id="PTHR43788">
    <property type="entry name" value="DNA2/NAM7 HELICASE FAMILY MEMBER"/>
    <property type="match status" value="1"/>
</dbReference>
<dbReference type="GO" id="GO:0009338">
    <property type="term" value="C:exodeoxyribonuclease V complex"/>
    <property type="evidence" value="ECO:0007669"/>
    <property type="project" value="TreeGrafter"/>
</dbReference>
<proteinExistence type="predicted"/>
<dbReference type="PANTHER" id="PTHR43788:SF6">
    <property type="entry name" value="DNA HELICASE B"/>
    <property type="match status" value="1"/>
</dbReference>
<dbReference type="RefSeq" id="WP_132285244.1">
    <property type="nucleotide sequence ID" value="NZ_SKBM01000003.1"/>
</dbReference>
<dbReference type="InterPro" id="IPR050534">
    <property type="entry name" value="Coronavir_polyprotein_1ab"/>
</dbReference>
<keyword evidence="6" id="KW-1185">Reference proteome</keyword>
<dbReference type="GO" id="GO:0005524">
    <property type="term" value="F:ATP binding"/>
    <property type="evidence" value="ECO:0007669"/>
    <property type="project" value="UniProtKB-KW"/>
</dbReference>
<dbReference type="CDD" id="cd18809">
    <property type="entry name" value="SF1_C_RecD"/>
    <property type="match status" value="1"/>
</dbReference>
<dbReference type="Pfam" id="PF13604">
    <property type="entry name" value="AAA_30"/>
    <property type="match status" value="1"/>
</dbReference>
<feature type="compositionally biased region" description="Basic and acidic residues" evidence="3">
    <location>
        <begin position="937"/>
        <end position="958"/>
    </location>
</feature>
<dbReference type="GO" id="GO:0006310">
    <property type="term" value="P:DNA recombination"/>
    <property type="evidence" value="ECO:0007669"/>
    <property type="project" value="TreeGrafter"/>
</dbReference>
<feature type="region of interest" description="Disordered" evidence="3">
    <location>
        <begin position="931"/>
        <end position="998"/>
    </location>
</feature>
<protein>
    <recommendedName>
        <fullName evidence="4">AAA+ ATPase domain-containing protein</fullName>
    </recommendedName>
</protein>
<dbReference type="EMBL" id="SKBM01000003">
    <property type="protein sequence ID" value="TCZ65561.1"/>
    <property type="molecule type" value="Genomic_DNA"/>
</dbReference>
<feature type="domain" description="AAA+ ATPase" evidence="4">
    <location>
        <begin position="464"/>
        <end position="654"/>
    </location>
</feature>
<dbReference type="SUPFAM" id="SSF55464">
    <property type="entry name" value="Origin of replication-binding domain, RBD-like"/>
    <property type="match status" value="1"/>
</dbReference>
<evidence type="ECO:0000256" key="2">
    <source>
        <dbReference type="ARBA" id="ARBA00022840"/>
    </source>
</evidence>
<evidence type="ECO:0000259" key="4">
    <source>
        <dbReference type="SMART" id="SM00382"/>
    </source>
</evidence>
<dbReference type="Proteomes" id="UP000295023">
    <property type="component" value="Unassembled WGS sequence"/>
</dbReference>
<accession>A0A4R4DST1</accession>
<dbReference type="OrthoDB" id="1826980at2"/>
<sequence>MAASLKKLGGGGSSAPGAGNAAEYYEAELRQMDAARREEARTAPADPARAVDDYLAADPSAPLARWWSASDKLASNGAPLHSGQLRAALDGQGLAGRRLVQDTAQGNRVGAWDLTFSAPKSVSALWATADAPTRRAIMEDMAQSASAALRSLYEVGAFQTRTGKGGATHEPAADAMAALFPQATSREGQPQLHVHSVIVNAAMRQNGTTGAIHSPPLYAWKTAAGATFRAELAHRLQLRGLAVERDGQSFAVAGVSRDLCRAWSARRGQIEAEVAGAGAMDGKARRLAKERAAQRTRNRKEALPRDADLERQWSADLAELGLSPEGVWKSAREAARQHQRPDMPAGDAALAEALERQSVIGERALRRMVAEAAQARGGGAAAVTAEVDRLRAGGVLLALGRTQAGEQVYSTRAVLDRERGMILDAAERQGEGSLIRRDAAEGAIAARPSLTEEQRAAVRHVAGAGGVSIVEGVAGSGKSYALGAVVEAAQASGARVVALAPSWNAAHVLAQDTGLPPRTLQGFVQDVEAGRLRFGPAPAGGEPRGVAHLGNRVLLLVDEAGMASSGDVARLLRHARQAGAQVALIGDRAQLRSVEPGNALAAVAASLPVARMEEVRRQAAAWQRQASRAFATGNSPEALAIYDARRRIVWDQGEDGGIGRTVDAWAANRAAHPDASRLLLASTNEAVHRLNAEVRARLIAAGELGADPVTVRTRHTGGPRGEGEVRDMELRAGDRLVIGATLTKAGRDVTAGDLATLRGITRERDPVLTMRVDRTGEEVALRLSELAKGRKVEGEPVPVLQHGFARTIHRSQGATADFAIVHGGTGLDASRAYVAMTRHRRDVVLVADARALTEGLRAEGVRPTREAVRDAFLRSATASRDGSNASDFLRDRAAWLRTGDPFAVSAVQRESRVQGIVRRAAQGVVRLRQAMTKRQRAAQERQQAEEAAPKRQGPREEAQQPMAPGDAWQRVAGIGAKAMAGAVKQQGPRLRQGPSMER</sequence>
<keyword evidence="1" id="KW-0547">Nucleotide-binding</keyword>
<comment type="caution">
    <text evidence="5">The sequence shown here is derived from an EMBL/GenBank/DDBJ whole genome shotgun (WGS) entry which is preliminary data.</text>
</comment>
<dbReference type="Pfam" id="PF08751">
    <property type="entry name" value="TrwC"/>
    <property type="match status" value="1"/>
</dbReference>
<evidence type="ECO:0000256" key="1">
    <source>
        <dbReference type="ARBA" id="ARBA00022741"/>
    </source>
</evidence>
<name>A0A4R4DST1_9PROT</name>
<keyword evidence="2" id="KW-0067">ATP-binding</keyword>
<organism evidence="5 6">
    <name type="scientific">Roseicella aquatilis</name>
    <dbReference type="NCBI Taxonomy" id="2527868"/>
    <lineage>
        <taxon>Bacteria</taxon>
        <taxon>Pseudomonadati</taxon>
        <taxon>Pseudomonadota</taxon>
        <taxon>Alphaproteobacteria</taxon>
        <taxon>Acetobacterales</taxon>
        <taxon>Roseomonadaceae</taxon>
        <taxon>Roseicella</taxon>
    </lineage>
</organism>
<dbReference type="InterPro" id="IPR027417">
    <property type="entry name" value="P-loop_NTPase"/>
</dbReference>
<dbReference type="NCBIfam" id="NF041492">
    <property type="entry name" value="MobF"/>
    <property type="match status" value="1"/>
</dbReference>
<evidence type="ECO:0000313" key="5">
    <source>
        <dbReference type="EMBL" id="TCZ65561.1"/>
    </source>
</evidence>
<gene>
    <name evidence="5" type="ORF">EXY23_05170</name>
</gene>
<dbReference type="CDD" id="cd17933">
    <property type="entry name" value="DEXSc_RecD-like"/>
    <property type="match status" value="1"/>
</dbReference>
<dbReference type="AlphaFoldDB" id="A0A4R4DST1"/>
<evidence type="ECO:0000313" key="6">
    <source>
        <dbReference type="Proteomes" id="UP000295023"/>
    </source>
</evidence>
<dbReference type="Gene3D" id="3.40.50.300">
    <property type="entry name" value="P-loop containing nucleotide triphosphate hydrolases"/>
    <property type="match status" value="2"/>
</dbReference>
<reference evidence="5 6" key="1">
    <citation type="submission" date="2019-03" db="EMBL/GenBank/DDBJ databases">
        <title>Paracraurococcus aquatilis NE82 genome sequence.</title>
        <authorList>
            <person name="Zhao Y."/>
            <person name="Du Z."/>
        </authorList>
    </citation>
    <scope>NUCLEOTIDE SEQUENCE [LARGE SCALE GENOMIC DNA]</scope>
    <source>
        <strain evidence="5 6">NE82</strain>
    </source>
</reference>